<dbReference type="AlphaFoldDB" id="A0A8J4H5R2"/>
<sequence>MSRESKQLATVEIGNVTAGSSISSQVSNRVQLAAKSHVTGEIHALETRFSDPSTLKSNERIREVASRFIDFAKQN</sequence>
<keyword evidence="2" id="KW-1185">Reference proteome</keyword>
<organism evidence="1 2">
    <name type="scientific">Xylanibacillus composti</name>
    <dbReference type="NCBI Taxonomy" id="1572762"/>
    <lineage>
        <taxon>Bacteria</taxon>
        <taxon>Bacillati</taxon>
        <taxon>Bacillota</taxon>
        <taxon>Bacilli</taxon>
        <taxon>Bacillales</taxon>
        <taxon>Paenibacillaceae</taxon>
        <taxon>Xylanibacillus</taxon>
    </lineage>
</organism>
<reference evidence="1" key="1">
    <citation type="submission" date="2021-04" db="EMBL/GenBank/DDBJ databases">
        <title>Draft genome sequence of Xylanibacillus composti strain K13.</title>
        <authorList>
            <person name="Uke A."/>
            <person name="Chhe C."/>
            <person name="Baramee S."/>
            <person name="Kosugi A."/>
        </authorList>
    </citation>
    <scope>NUCLEOTIDE SEQUENCE</scope>
    <source>
        <strain evidence="1">K13</strain>
    </source>
</reference>
<evidence type="ECO:0000313" key="1">
    <source>
        <dbReference type="EMBL" id="GIQ71473.1"/>
    </source>
</evidence>
<dbReference type="Proteomes" id="UP000677918">
    <property type="component" value="Unassembled WGS sequence"/>
</dbReference>
<accession>A0A8J4H5R2</accession>
<dbReference type="RefSeq" id="WP_213414266.1">
    <property type="nucleotide sequence ID" value="NZ_BOVK01000094.1"/>
</dbReference>
<dbReference type="EMBL" id="BOVK01000094">
    <property type="protein sequence ID" value="GIQ71473.1"/>
    <property type="molecule type" value="Genomic_DNA"/>
</dbReference>
<name>A0A8J4H5R2_9BACL</name>
<comment type="caution">
    <text evidence="1">The sequence shown here is derived from an EMBL/GenBank/DDBJ whole genome shotgun (WGS) entry which is preliminary data.</text>
</comment>
<protein>
    <submittedName>
        <fullName evidence="1">Uncharacterized protein</fullName>
    </submittedName>
</protein>
<proteinExistence type="predicted"/>
<evidence type="ECO:0000313" key="2">
    <source>
        <dbReference type="Proteomes" id="UP000677918"/>
    </source>
</evidence>
<gene>
    <name evidence="1" type="ORF">XYCOK13_42970</name>
</gene>